<dbReference type="Proteomes" id="UP000093281">
    <property type="component" value="Unassembled WGS sequence"/>
</dbReference>
<dbReference type="AlphaFoldDB" id="A0A1C0B5A2"/>
<accession>A0A1C0B5A2</accession>
<evidence type="ECO:0000313" key="1">
    <source>
        <dbReference type="EMBL" id="OCL97716.1"/>
    </source>
</evidence>
<sequence length="70" mass="8148">MSSDYNLSLPNKILFNLKEIEDLGVIKVDMAKKLVYNGYLEVVKIGKKIHISREELIRYLEENTYSKDIA</sequence>
<reference evidence="2" key="1">
    <citation type="submission" date="2015-05" db="EMBL/GenBank/DDBJ databases">
        <authorList>
            <person name="Rovetto F."/>
            <person name="Cocolin L."/>
            <person name="Illeghems K."/>
            <person name="Van Nieuwerburgh F."/>
            <person name="Houf K."/>
        </authorList>
    </citation>
    <scope>NUCLEOTIDE SEQUENCE [LARGE SCALE GENOMIC DNA]</scope>
    <source>
        <strain evidence="2">DU22</strain>
    </source>
</reference>
<dbReference type="STRING" id="544718.AAX25_01720"/>
<comment type="caution">
    <text evidence="1">The sequence shown here is derived from an EMBL/GenBank/DDBJ whole genome shotgun (WGS) entry which is preliminary data.</text>
</comment>
<dbReference type="EMBL" id="LCUJ01000009">
    <property type="protein sequence ID" value="OCL97716.1"/>
    <property type="molecule type" value="Genomic_DNA"/>
</dbReference>
<dbReference type="OrthoDB" id="5346538at2"/>
<proteinExistence type="predicted"/>
<organism evidence="1 2">
    <name type="scientific">Aliarcobacter thereius</name>
    <dbReference type="NCBI Taxonomy" id="544718"/>
    <lineage>
        <taxon>Bacteria</taxon>
        <taxon>Pseudomonadati</taxon>
        <taxon>Campylobacterota</taxon>
        <taxon>Epsilonproteobacteria</taxon>
        <taxon>Campylobacterales</taxon>
        <taxon>Arcobacteraceae</taxon>
        <taxon>Aliarcobacter</taxon>
    </lineage>
</organism>
<evidence type="ECO:0000313" key="2">
    <source>
        <dbReference type="Proteomes" id="UP000093281"/>
    </source>
</evidence>
<evidence type="ECO:0008006" key="3">
    <source>
        <dbReference type="Google" id="ProtNLM"/>
    </source>
</evidence>
<protein>
    <recommendedName>
        <fullName evidence="3">Helix-turn-helix domain-containing protein</fullName>
    </recommendedName>
</protein>
<gene>
    <name evidence="1" type="ORF">AAX29_01870</name>
</gene>
<dbReference type="RefSeq" id="WP_066174546.1">
    <property type="nucleotide sequence ID" value="NZ_LCUJ01000009.1"/>
</dbReference>
<name>A0A1C0B5A2_9BACT</name>